<proteinExistence type="predicted"/>
<name>A0A3S5BQY0_9PLAT</name>
<evidence type="ECO:0000313" key="2">
    <source>
        <dbReference type="Proteomes" id="UP000784294"/>
    </source>
</evidence>
<dbReference type="EMBL" id="CAAALY010020364">
    <property type="protein sequence ID" value="VEL14209.1"/>
    <property type="molecule type" value="Genomic_DNA"/>
</dbReference>
<sequence length="210" mass="23644">MKIESFANVLLSNPDAYDPSLLEQGKKINVRVIGLHANGSLVARPGDQVELRCEAVDTLTNRVLLPEEVSFAWSLFDSRGVAFPFDKLAQQTILSGGHTLRLTYLRPTDQLPIESRPHGRCSAFHYDLTYLYFSPVFPIQVVWLSDQEIAPAVPLPEQPSWDIQDSDKWCKLGPNIPKSSCVIGLNMPGQLLHKLIYTMLTEENIIMLKR</sequence>
<protein>
    <submittedName>
        <fullName evidence="1">Uncharacterized protein</fullName>
    </submittedName>
</protein>
<keyword evidence="2" id="KW-1185">Reference proteome</keyword>
<gene>
    <name evidence="1" type="ORF">PXEA_LOCUS7649</name>
</gene>
<comment type="caution">
    <text evidence="1">The sequence shown here is derived from an EMBL/GenBank/DDBJ whole genome shotgun (WGS) entry which is preliminary data.</text>
</comment>
<reference evidence="1" key="1">
    <citation type="submission" date="2018-11" db="EMBL/GenBank/DDBJ databases">
        <authorList>
            <consortium name="Pathogen Informatics"/>
        </authorList>
    </citation>
    <scope>NUCLEOTIDE SEQUENCE</scope>
</reference>
<dbReference type="AlphaFoldDB" id="A0A3S5BQY0"/>
<accession>A0A3S5BQY0</accession>
<evidence type="ECO:0000313" key="1">
    <source>
        <dbReference type="EMBL" id="VEL14209.1"/>
    </source>
</evidence>
<dbReference type="Proteomes" id="UP000784294">
    <property type="component" value="Unassembled WGS sequence"/>
</dbReference>
<organism evidence="1 2">
    <name type="scientific">Protopolystoma xenopodis</name>
    <dbReference type="NCBI Taxonomy" id="117903"/>
    <lineage>
        <taxon>Eukaryota</taxon>
        <taxon>Metazoa</taxon>
        <taxon>Spiralia</taxon>
        <taxon>Lophotrochozoa</taxon>
        <taxon>Platyhelminthes</taxon>
        <taxon>Monogenea</taxon>
        <taxon>Polyopisthocotylea</taxon>
        <taxon>Polystomatidea</taxon>
        <taxon>Polystomatidae</taxon>
        <taxon>Protopolystoma</taxon>
    </lineage>
</organism>